<name>A0A9P7YG38_9HELO</name>
<keyword evidence="3" id="KW-1185">Reference proteome</keyword>
<sequence>MPKVRQGLGKKYERNGPPTRGVAKVPSSRHKVQSVPLPPRRARQKREPYDVSRRRRSGLKTAHGERTCFFSSRAKTENMTTASELPWLPRPRPLGTWLKDQRLRKRDSNHMASWPNGTQSDRVRGLLKMPFPPPNVQYIRPMDISSRSCRLDHLPGCTRAAVGEGKPPDPTWPQGLALLMEIKRLFKPSPRLPDNPRSAFPWRPGTAPQVTHLLSRSISIDQTGISMEAVRVTRRHRQSRRQSEVRGQERREK</sequence>
<gene>
    <name evidence="2" type="ORF">BJ875DRAFT_443164</name>
</gene>
<protein>
    <submittedName>
        <fullName evidence="2">Uncharacterized protein</fullName>
    </submittedName>
</protein>
<feature type="compositionally biased region" description="Basic and acidic residues" evidence="1">
    <location>
        <begin position="241"/>
        <end position="253"/>
    </location>
</feature>
<dbReference type="AlphaFoldDB" id="A0A9P7YG38"/>
<proteinExistence type="predicted"/>
<evidence type="ECO:0000313" key="3">
    <source>
        <dbReference type="Proteomes" id="UP000824998"/>
    </source>
</evidence>
<dbReference type="EMBL" id="MU251549">
    <property type="protein sequence ID" value="KAG9232415.1"/>
    <property type="molecule type" value="Genomic_DNA"/>
</dbReference>
<dbReference type="Proteomes" id="UP000824998">
    <property type="component" value="Unassembled WGS sequence"/>
</dbReference>
<evidence type="ECO:0000313" key="2">
    <source>
        <dbReference type="EMBL" id="KAG9232415.1"/>
    </source>
</evidence>
<organism evidence="2 3">
    <name type="scientific">Amylocarpus encephaloides</name>
    <dbReference type="NCBI Taxonomy" id="45428"/>
    <lineage>
        <taxon>Eukaryota</taxon>
        <taxon>Fungi</taxon>
        <taxon>Dikarya</taxon>
        <taxon>Ascomycota</taxon>
        <taxon>Pezizomycotina</taxon>
        <taxon>Leotiomycetes</taxon>
        <taxon>Helotiales</taxon>
        <taxon>Helotiales incertae sedis</taxon>
        <taxon>Amylocarpus</taxon>
    </lineage>
</organism>
<comment type="caution">
    <text evidence="2">The sequence shown here is derived from an EMBL/GenBank/DDBJ whole genome shotgun (WGS) entry which is preliminary data.</text>
</comment>
<reference evidence="2" key="1">
    <citation type="journal article" date="2021" name="IMA Fungus">
        <title>Genomic characterization of three marine fungi, including Emericellopsis atlantica sp. nov. with signatures of a generalist lifestyle and marine biomass degradation.</title>
        <authorList>
            <person name="Hagestad O.C."/>
            <person name="Hou L."/>
            <person name="Andersen J.H."/>
            <person name="Hansen E.H."/>
            <person name="Altermark B."/>
            <person name="Li C."/>
            <person name="Kuhnert E."/>
            <person name="Cox R.J."/>
            <person name="Crous P.W."/>
            <person name="Spatafora J.W."/>
            <person name="Lail K."/>
            <person name="Amirebrahimi M."/>
            <person name="Lipzen A."/>
            <person name="Pangilinan J."/>
            <person name="Andreopoulos W."/>
            <person name="Hayes R.D."/>
            <person name="Ng V."/>
            <person name="Grigoriev I.V."/>
            <person name="Jackson S.A."/>
            <person name="Sutton T.D.S."/>
            <person name="Dobson A.D.W."/>
            <person name="Rama T."/>
        </authorList>
    </citation>
    <scope>NUCLEOTIDE SEQUENCE</scope>
    <source>
        <strain evidence="2">TRa018bII</strain>
    </source>
</reference>
<feature type="region of interest" description="Disordered" evidence="1">
    <location>
        <begin position="229"/>
        <end position="253"/>
    </location>
</feature>
<accession>A0A9P7YG38</accession>
<feature type="region of interest" description="Disordered" evidence="1">
    <location>
        <begin position="1"/>
        <end position="63"/>
    </location>
</feature>
<evidence type="ECO:0000256" key="1">
    <source>
        <dbReference type="SAM" id="MobiDB-lite"/>
    </source>
</evidence>